<dbReference type="GO" id="GO:0016117">
    <property type="term" value="P:carotenoid biosynthetic process"/>
    <property type="evidence" value="ECO:0007669"/>
    <property type="project" value="UniProtKB-ARBA"/>
</dbReference>
<dbReference type="CDD" id="cd00683">
    <property type="entry name" value="Trans_IPPS_HH"/>
    <property type="match status" value="1"/>
</dbReference>
<dbReference type="GO" id="GO:0051996">
    <property type="term" value="F:squalene synthase [NAD(P)H] activity"/>
    <property type="evidence" value="ECO:0007669"/>
    <property type="project" value="InterPro"/>
</dbReference>
<dbReference type="PROSITE" id="PS01045">
    <property type="entry name" value="SQUALEN_PHYTOEN_SYN_2"/>
    <property type="match status" value="1"/>
</dbReference>
<dbReference type="PANTHER" id="PTHR31480">
    <property type="entry name" value="BIFUNCTIONAL LYCOPENE CYCLASE/PHYTOENE SYNTHASE"/>
    <property type="match status" value="1"/>
</dbReference>
<evidence type="ECO:0000313" key="3">
    <source>
        <dbReference type="Proteomes" id="UP000031246"/>
    </source>
</evidence>
<comment type="caution">
    <text evidence="2">The sequence shown here is derived from an EMBL/GenBank/DDBJ whole genome shotgun (WGS) entry which is preliminary data.</text>
</comment>
<dbReference type="InterPro" id="IPR019845">
    <property type="entry name" value="Squalene/phytoene_synthase_CS"/>
</dbReference>
<dbReference type="Proteomes" id="UP000031246">
    <property type="component" value="Unassembled WGS sequence"/>
</dbReference>
<keyword evidence="1" id="KW-0808">Transferase</keyword>
<evidence type="ECO:0000313" key="2">
    <source>
        <dbReference type="EMBL" id="KIA96603.1"/>
    </source>
</evidence>
<dbReference type="Pfam" id="PF00494">
    <property type="entry name" value="SQS_PSY"/>
    <property type="match status" value="1"/>
</dbReference>
<dbReference type="EMBL" id="JSYN01000002">
    <property type="protein sequence ID" value="KIA96603.1"/>
    <property type="molecule type" value="Genomic_DNA"/>
</dbReference>
<organism evidence="2 3">
    <name type="scientific">Pedobacter kyungheensis</name>
    <dbReference type="NCBI Taxonomy" id="1069985"/>
    <lineage>
        <taxon>Bacteria</taxon>
        <taxon>Pseudomonadati</taxon>
        <taxon>Bacteroidota</taxon>
        <taxon>Sphingobacteriia</taxon>
        <taxon>Sphingobacteriales</taxon>
        <taxon>Sphingobacteriaceae</taxon>
        <taxon>Pedobacter</taxon>
    </lineage>
</organism>
<dbReference type="SUPFAM" id="SSF48576">
    <property type="entry name" value="Terpenoid synthases"/>
    <property type="match status" value="1"/>
</dbReference>
<dbReference type="InterPro" id="IPR008949">
    <property type="entry name" value="Isoprenoid_synthase_dom_sf"/>
</dbReference>
<reference evidence="2 3" key="1">
    <citation type="submission" date="2014-10" db="EMBL/GenBank/DDBJ databases">
        <title>Pedobacter Kyungheensis.</title>
        <authorList>
            <person name="Anderson B.M."/>
            <person name="Newman J.D."/>
        </authorList>
    </citation>
    <scope>NUCLEOTIDE SEQUENCE [LARGE SCALE GENOMIC DNA]</scope>
    <source>
        <strain evidence="2 3">KACC 16221</strain>
    </source>
</reference>
<dbReference type="SFLD" id="SFLDG01212">
    <property type="entry name" value="Phytoene_synthase_like"/>
    <property type="match status" value="1"/>
</dbReference>
<proteinExistence type="predicted"/>
<dbReference type="GO" id="GO:0004311">
    <property type="term" value="F:geranylgeranyl diphosphate synthase activity"/>
    <property type="evidence" value="ECO:0007669"/>
    <property type="project" value="InterPro"/>
</dbReference>
<dbReference type="SFLD" id="SFLDS00005">
    <property type="entry name" value="Isoprenoid_Synthase_Type_I"/>
    <property type="match status" value="1"/>
</dbReference>
<dbReference type="RefSeq" id="WP_039471295.1">
    <property type="nucleotide sequence ID" value="NZ_JSYN01000002.1"/>
</dbReference>
<accession>A0A0C1FXR4</accession>
<dbReference type="SFLD" id="SFLDG01018">
    <property type="entry name" value="Squalene/Phytoene_Synthase_Lik"/>
    <property type="match status" value="1"/>
</dbReference>
<gene>
    <name evidence="2" type="ORF">OC25_02410</name>
</gene>
<dbReference type="OrthoDB" id="9787280at2"/>
<dbReference type="InterPro" id="IPR033904">
    <property type="entry name" value="Trans_IPPS_HH"/>
</dbReference>
<dbReference type="InterPro" id="IPR044843">
    <property type="entry name" value="Trans_IPPS_bact-type"/>
</dbReference>
<dbReference type="InterPro" id="IPR002060">
    <property type="entry name" value="Squ/phyt_synthse"/>
</dbReference>
<keyword evidence="3" id="KW-1185">Reference proteome</keyword>
<name>A0A0C1FXR4_9SPHI</name>
<protein>
    <submittedName>
        <fullName evidence="2">Phytoene synthase</fullName>
    </submittedName>
</protein>
<sequence>MKQLFDELSFKVSKAVTQKYSTSFSIGIFALSPAIRPWIYAIYGYVRLADEIVDSFHGYDKATLLNRFRADTWMAIDEKISLNPILQAFQETVNRYSIDRSLIEQFLNSMEMDLEHFTYDYQLYQTYILGSAEVVGLMCLKVFVNGDACQFESLKPAAMKLGSAFQKVNFLRDLKADSQQLGRCYFPGMRTDIFDNKIKCQIQEDIETDFEQALEGIRKLPMCARFGVYLAYNYYWSLFKKIKNTPAEMIMHKRIRIPNTQKISLAMSSYISYKMAIAKMAAF</sequence>
<dbReference type="AlphaFoldDB" id="A0A0C1FXR4"/>
<dbReference type="Gene3D" id="1.10.600.10">
    <property type="entry name" value="Farnesyl Diphosphate Synthase"/>
    <property type="match status" value="1"/>
</dbReference>
<evidence type="ECO:0000256" key="1">
    <source>
        <dbReference type="ARBA" id="ARBA00022679"/>
    </source>
</evidence>